<accession>A0A3P9P6B7</accession>
<dbReference type="PANTHER" id="PTHR22803">
    <property type="entry name" value="MANNOSE, PHOSPHOLIPASE, LECTIN RECEPTOR RELATED"/>
    <property type="match status" value="1"/>
</dbReference>
<proteinExistence type="predicted"/>
<dbReference type="InterPro" id="IPR001304">
    <property type="entry name" value="C-type_lectin-like"/>
</dbReference>
<dbReference type="CDD" id="cd00037">
    <property type="entry name" value="CLECT"/>
    <property type="match status" value="1"/>
</dbReference>
<reference evidence="3" key="3">
    <citation type="submission" date="2025-09" db="UniProtKB">
        <authorList>
            <consortium name="Ensembl"/>
        </authorList>
    </citation>
    <scope>IDENTIFICATION</scope>
    <source>
        <strain evidence="3">Guanapo</strain>
    </source>
</reference>
<organism evidence="3 4">
    <name type="scientific">Poecilia reticulata</name>
    <name type="common">Guppy</name>
    <name type="synonym">Acanthophacelus reticulatus</name>
    <dbReference type="NCBI Taxonomy" id="8081"/>
    <lineage>
        <taxon>Eukaryota</taxon>
        <taxon>Metazoa</taxon>
        <taxon>Chordata</taxon>
        <taxon>Craniata</taxon>
        <taxon>Vertebrata</taxon>
        <taxon>Euteleostomi</taxon>
        <taxon>Actinopterygii</taxon>
        <taxon>Neopterygii</taxon>
        <taxon>Teleostei</taxon>
        <taxon>Neoteleostei</taxon>
        <taxon>Acanthomorphata</taxon>
        <taxon>Ovalentaria</taxon>
        <taxon>Atherinomorphae</taxon>
        <taxon>Cyprinodontiformes</taxon>
        <taxon>Poeciliidae</taxon>
        <taxon>Poeciliinae</taxon>
        <taxon>Poecilia</taxon>
    </lineage>
</organism>
<evidence type="ECO:0000313" key="4">
    <source>
        <dbReference type="Proteomes" id="UP000242638"/>
    </source>
</evidence>
<dbReference type="InterPro" id="IPR018378">
    <property type="entry name" value="C-type_lectin_CS"/>
</dbReference>
<dbReference type="OMA" id="CEEEISY"/>
<dbReference type="STRING" id="8081.ENSPREP00000017362"/>
<name>A0A3P9P6B7_POERE</name>
<dbReference type="Proteomes" id="UP000242638">
    <property type="component" value="Unassembled WGS sequence"/>
</dbReference>
<dbReference type="GeneTree" id="ENSGT00940000168532"/>
<evidence type="ECO:0000256" key="1">
    <source>
        <dbReference type="ARBA" id="ARBA00023157"/>
    </source>
</evidence>
<dbReference type="Gene3D" id="3.10.100.10">
    <property type="entry name" value="Mannose-Binding Protein A, subunit A"/>
    <property type="match status" value="1"/>
</dbReference>
<dbReference type="PROSITE" id="PS00615">
    <property type="entry name" value="C_TYPE_LECTIN_1"/>
    <property type="match status" value="1"/>
</dbReference>
<dbReference type="Pfam" id="PF00059">
    <property type="entry name" value="Lectin_C"/>
    <property type="match status" value="1"/>
</dbReference>
<feature type="domain" description="C-type lectin" evidence="2">
    <location>
        <begin position="13"/>
        <end position="122"/>
    </location>
</feature>
<protein>
    <recommendedName>
        <fullName evidence="2">C-type lectin domain-containing protein</fullName>
    </recommendedName>
</protein>
<sequence length="130" mass="15441">CPLQSHVRAIVIKEPKTWEDALNYCKARHSRFLLIEDEEDQEAVGQWLKYTVTGSLKRLWIGLRQSSVFGFWIWSDRIANYKNWENGKQPEMPLSHHCGVIDAKTYKWNDEDCNFKLPFLCEEDIIYMKT</sequence>
<dbReference type="InterPro" id="IPR016187">
    <property type="entry name" value="CTDL_fold"/>
</dbReference>
<dbReference type="PROSITE" id="PS50041">
    <property type="entry name" value="C_TYPE_LECTIN_2"/>
    <property type="match status" value="1"/>
</dbReference>
<reference evidence="4" key="1">
    <citation type="submission" date="2013-11" db="EMBL/GenBank/DDBJ databases">
        <title>The genomic landscape of the Guanapo guppy.</title>
        <authorList>
            <person name="Kuenstner A."/>
            <person name="Dreyer C."/>
        </authorList>
    </citation>
    <scope>NUCLEOTIDE SEQUENCE</scope>
    <source>
        <strain evidence="4">Guanapo</strain>
    </source>
</reference>
<reference evidence="3" key="2">
    <citation type="submission" date="2025-08" db="UniProtKB">
        <authorList>
            <consortium name="Ensembl"/>
        </authorList>
    </citation>
    <scope>IDENTIFICATION</scope>
    <source>
        <strain evidence="3">Guanapo</strain>
    </source>
</reference>
<dbReference type="InterPro" id="IPR016186">
    <property type="entry name" value="C-type_lectin-like/link_sf"/>
</dbReference>
<dbReference type="AlphaFoldDB" id="A0A3P9P6B7"/>
<keyword evidence="1" id="KW-1015">Disulfide bond</keyword>
<dbReference type="Ensembl" id="ENSPRET00000017548.1">
    <property type="protein sequence ID" value="ENSPREP00000017362.1"/>
    <property type="gene ID" value="ENSPREG00000011737.1"/>
</dbReference>
<dbReference type="InterPro" id="IPR050111">
    <property type="entry name" value="C-type_lectin/snaclec_domain"/>
</dbReference>
<dbReference type="SMART" id="SM00034">
    <property type="entry name" value="CLECT"/>
    <property type="match status" value="1"/>
</dbReference>
<evidence type="ECO:0000259" key="2">
    <source>
        <dbReference type="PROSITE" id="PS50041"/>
    </source>
</evidence>
<dbReference type="SUPFAM" id="SSF56436">
    <property type="entry name" value="C-type lectin-like"/>
    <property type="match status" value="1"/>
</dbReference>
<keyword evidence="4" id="KW-1185">Reference proteome</keyword>
<evidence type="ECO:0000313" key="3">
    <source>
        <dbReference type="Ensembl" id="ENSPREP00000017362.1"/>
    </source>
</evidence>